<evidence type="ECO:0000256" key="15">
    <source>
        <dbReference type="HAMAP-Rule" id="MF_00530"/>
    </source>
</evidence>
<evidence type="ECO:0000256" key="10">
    <source>
        <dbReference type="ARBA" id="ARBA00023136"/>
    </source>
</evidence>
<dbReference type="GO" id="GO:0005886">
    <property type="term" value="C:plasma membrane"/>
    <property type="evidence" value="ECO:0007669"/>
    <property type="project" value="UniProtKB-SubCell"/>
</dbReference>
<keyword evidence="19" id="KW-0378">Hydrolase</keyword>
<dbReference type="Gene3D" id="1.20.5.440">
    <property type="entry name" value="ATP synthase delta/epsilon subunit, C-terminal domain"/>
    <property type="match status" value="1"/>
</dbReference>
<evidence type="ECO:0000256" key="7">
    <source>
        <dbReference type="ARBA" id="ARBA00022475"/>
    </source>
</evidence>
<dbReference type="GO" id="GO:0016787">
    <property type="term" value="F:hydrolase activity"/>
    <property type="evidence" value="ECO:0007669"/>
    <property type="project" value="UniProtKB-KW"/>
</dbReference>
<evidence type="ECO:0000256" key="13">
    <source>
        <dbReference type="ARBA" id="ARBA00030215"/>
    </source>
</evidence>
<dbReference type="Proteomes" id="UP000254968">
    <property type="component" value="Unassembled WGS sequence"/>
</dbReference>
<organism evidence="19 20">
    <name type="scientific">Legionella beliardensis</name>
    <dbReference type="NCBI Taxonomy" id="91822"/>
    <lineage>
        <taxon>Bacteria</taxon>
        <taxon>Pseudomonadati</taxon>
        <taxon>Pseudomonadota</taxon>
        <taxon>Gammaproteobacteria</taxon>
        <taxon>Legionellales</taxon>
        <taxon>Legionellaceae</taxon>
        <taxon>Legionella</taxon>
    </lineage>
</organism>
<keyword evidence="9 15" id="KW-0406">Ion transport</keyword>
<dbReference type="InterPro" id="IPR020547">
    <property type="entry name" value="ATP_synth_F1_esu_C"/>
</dbReference>
<feature type="domain" description="ATP synthase F1 complex delta/epsilon subunit N-terminal" evidence="18">
    <location>
        <begin position="12"/>
        <end position="89"/>
    </location>
</feature>
<comment type="subunit">
    <text evidence="4 15 16">F-type ATPases have 2 components, CF(1) - the catalytic core - and CF(0) - the membrane proton channel. CF(1) has five subunits: alpha(3), beta(3), gamma(1), delta(1), epsilon(1). CF(0) has three main subunits: a, b and c.</text>
</comment>
<dbReference type="Pfam" id="PF00401">
    <property type="entry name" value="ATP-synt_DE"/>
    <property type="match status" value="1"/>
</dbReference>
<feature type="domain" description="ATP synthase epsilon subunit C-terminal" evidence="17">
    <location>
        <begin position="94"/>
        <end position="139"/>
    </location>
</feature>
<evidence type="ECO:0000256" key="4">
    <source>
        <dbReference type="ARBA" id="ARBA00011648"/>
    </source>
</evidence>
<keyword evidence="10 15" id="KW-0472">Membrane</keyword>
<evidence type="ECO:0000256" key="6">
    <source>
        <dbReference type="ARBA" id="ARBA00022448"/>
    </source>
</evidence>
<dbReference type="EMBL" id="UGNV01000001">
    <property type="protein sequence ID" value="STX30225.1"/>
    <property type="molecule type" value="Genomic_DNA"/>
</dbReference>
<comment type="subcellular location">
    <subcellularLocation>
        <location evidence="2 15">Cell membrane</location>
        <topology evidence="2 15">Peripheral membrane protein</topology>
    </subcellularLocation>
</comment>
<evidence type="ECO:0000256" key="8">
    <source>
        <dbReference type="ARBA" id="ARBA00022781"/>
    </source>
</evidence>
<dbReference type="PANTHER" id="PTHR13822:SF10">
    <property type="entry name" value="ATP SYNTHASE EPSILON CHAIN, CHLOROPLASTIC"/>
    <property type="match status" value="1"/>
</dbReference>
<evidence type="ECO:0000256" key="3">
    <source>
        <dbReference type="ARBA" id="ARBA00005712"/>
    </source>
</evidence>
<evidence type="ECO:0000256" key="16">
    <source>
        <dbReference type="RuleBase" id="RU003656"/>
    </source>
</evidence>
<accession>A0A378I662</accession>
<dbReference type="Gene3D" id="2.60.15.10">
    <property type="entry name" value="F0F1 ATP synthase delta/epsilon subunit, N-terminal"/>
    <property type="match status" value="1"/>
</dbReference>
<reference evidence="19 20" key="1">
    <citation type="submission" date="2018-06" db="EMBL/GenBank/DDBJ databases">
        <authorList>
            <consortium name="Pathogen Informatics"/>
            <person name="Doyle S."/>
        </authorList>
    </citation>
    <scope>NUCLEOTIDE SEQUENCE [LARGE SCALE GENOMIC DNA]</scope>
    <source>
        <strain evidence="19 20">NCTC13315</strain>
    </source>
</reference>
<dbReference type="InterPro" id="IPR001469">
    <property type="entry name" value="ATP_synth_F1_dsu/esu"/>
</dbReference>
<protein>
    <recommendedName>
        <fullName evidence="5 15">ATP synthase epsilon chain</fullName>
    </recommendedName>
    <alternativeName>
        <fullName evidence="14 15">ATP synthase F1 sector epsilon subunit</fullName>
    </alternativeName>
    <alternativeName>
        <fullName evidence="13 15">F-ATPase epsilon subunit</fullName>
    </alternativeName>
</protein>
<dbReference type="CDD" id="cd12152">
    <property type="entry name" value="F1-ATPase_delta"/>
    <property type="match status" value="1"/>
</dbReference>
<dbReference type="InterPro" id="IPR036771">
    <property type="entry name" value="ATPsynth_dsu/esu_N"/>
</dbReference>
<dbReference type="GO" id="GO:0045259">
    <property type="term" value="C:proton-transporting ATP synthase complex"/>
    <property type="evidence" value="ECO:0007669"/>
    <property type="project" value="UniProtKB-KW"/>
</dbReference>
<dbReference type="AlphaFoldDB" id="A0A378I662"/>
<keyword evidence="6 15" id="KW-0813">Transport</keyword>
<dbReference type="HAMAP" id="MF_00530">
    <property type="entry name" value="ATP_synth_epsil_bac"/>
    <property type="match status" value="1"/>
</dbReference>
<proteinExistence type="inferred from homology"/>
<evidence type="ECO:0000313" key="19">
    <source>
        <dbReference type="EMBL" id="STX30225.1"/>
    </source>
</evidence>
<keyword evidence="11 15" id="KW-0139">CF(1)</keyword>
<dbReference type="SUPFAM" id="SSF46604">
    <property type="entry name" value="Epsilon subunit of F1F0-ATP synthase C-terminal domain"/>
    <property type="match status" value="1"/>
</dbReference>
<evidence type="ECO:0000256" key="9">
    <source>
        <dbReference type="ARBA" id="ARBA00023065"/>
    </source>
</evidence>
<dbReference type="GO" id="GO:0005524">
    <property type="term" value="F:ATP binding"/>
    <property type="evidence" value="ECO:0007669"/>
    <property type="project" value="UniProtKB-UniRule"/>
</dbReference>
<dbReference type="GO" id="GO:0046933">
    <property type="term" value="F:proton-transporting ATP synthase activity, rotational mechanism"/>
    <property type="evidence" value="ECO:0007669"/>
    <property type="project" value="UniProtKB-UniRule"/>
</dbReference>
<evidence type="ECO:0000259" key="17">
    <source>
        <dbReference type="Pfam" id="PF00401"/>
    </source>
</evidence>
<dbReference type="SUPFAM" id="SSF51344">
    <property type="entry name" value="Epsilon subunit of F1F0-ATP synthase N-terminal domain"/>
    <property type="match status" value="1"/>
</dbReference>
<keyword evidence="7 15" id="KW-1003">Cell membrane</keyword>
<name>A0A378I662_9GAMM</name>
<comment type="function">
    <text evidence="1 15">Produces ATP from ADP in the presence of a proton gradient across the membrane.</text>
</comment>
<evidence type="ECO:0000256" key="2">
    <source>
        <dbReference type="ARBA" id="ARBA00004202"/>
    </source>
</evidence>
<evidence type="ECO:0000256" key="11">
    <source>
        <dbReference type="ARBA" id="ARBA00023196"/>
    </source>
</evidence>
<keyword evidence="8 15" id="KW-0375">Hydrogen ion transport</keyword>
<evidence type="ECO:0000313" key="20">
    <source>
        <dbReference type="Proteomes" id="UP000254968"/>
    </source>
</evidence>
<keyword evidence="12 15" id="KW-0066">ATP synthesis</keyword>
<comment type="similarity">
    <text evidence="3 15 16">Belongs to the ATPase epsilon chain family.</text>
</comment>
<evidence type="ECO:0000259" key="18">
    <source>
        <dbReference type="Pfam" id="PF02823"/>
    </source>
</evidence>
<evidence type="ECO:0000256" key="5">
    <source>
        <dbReference type="ARBA" id="ARBA00014480"/>
    </source>
</evidence>
<dbReference type="NCBIfam" id="NF001847">
    <property type="entry name" value="PRK00571.1-4"/>
    <property type="match status" value="1"/>
</dbReference>
<dbReference type="PANTHER" id="PTHR13822">
    <property type="entry name" value="ATP SYNTHASE DELTA/EPSILON CHAIN"/>
    <property type="match status" value="1"/>
</dbReference>
<dbReference type="Pfam" id="PF02823">
    <property type="entry name" value="ATP-synt_DE_N"/>
    <property type="match status" value="1"/>
</dbReference>
<evidence type="ECO:0000256" key="1">
    <source>
        <dbReference type="ARBA" id="ARBA00003543"/>
    </source>
</evidence>
<dbReference type="InterPro" id="IPR020546">
    <property type="entry name" value="ATP_synth_F1_dsu/esu_N"/>
</dbReference>
<dbReference type="NCBIfam" id="TIGR01216">
    <property type="entry name" value="ATP_synt_epsi"/>
    <property type="match status" value="1"/>
</dbReference>
<dbReference type="FunFam" id="2.60.15.10:FF:000001">
    <property type="entry name" value="ATP synthase epsilon chain"/>
    <property type="match status" value="1"/>
</dbReference>
<evidence type="ECO:0000256" key="12">
    <source>
        <dbReference type="ARBA" id="ARBA00023310"/>
    </source>
</evidence>
<sequence>MRQGDSMANTTRLDIVSAEQEIFSGCVEMVIATGELGEIGITPGHAPLLTVLKPGEIRITHPGGGQDIYYVSGGMLEVQPYHVSVLADVVERAEDLDEAAALAAKARAEEAMTNKNAELNYALAATELARAVAQIRAIQKLRQSLK</sequence>
<gene>
    <name evidence="15 19" type="primary">atpC</name>
    <name evidence="19" type="ORF">NCTC13315_02790</name>
</gene>
<dbReference type="InterPro" id="IPR036794">
    <property type="entry name" value="ATP_F1_dsu/esu_C_sf"/>
</dbReference>
<evidence type="ECO:0000256" key="14">
    <source>
        <dbReference type="ARBA" id="ARBA00031795"/>
    </source>
</evidence>
<keyword evidence="20" id="KW-1185">Reference proteome</keyword>